<organism evidence="2 3">
    <name type="scientific">Carpediemonas membranifera</name>
    <dbReference type="NCBI Taxonomy" id="201153"/>
    <lineage>
        <taxon>Eukaryota</taxon>
        <taxon>Metamonada</taxon>
        <taxon>Carpediemonas-like organisms</taxon>
        <taxon>Carpediemonas</taxon>
    </lineage>
</organism>
<evidence type="ECO:0000259" key="1">
    <source>
        <dbReference type="PROSITE" id="PS50235"/>
    </source>
</evidence>
<dbReference type="OrthoDB" id="420187at2759"/>
<dbReference type="PANTHER" id="PTHR24006">
    <property type="entry name" value="UBIQUITIN CARBOXYL-TERMINAL HYDROLASE"/>
    <property type="match status" value="1"/>
</dbReference>
<evidence type="ECO:0000313" key="3">
    <source>
        <dbReference type="Proteomes" id="UP000717585"/>
    </source>
</evidence>
<proteinExistence type="predicted"/>
<dbReference type="GO" id="GO:0004843">
    <property type="term" value="F:cysteine-type deubiquitinase activity"/>
    <property type="evidence" value="ECO:0007669"/>
    <property type="project" value="InterPro"/>
</dbReference>
<dbReference type="Pfam" id="PF00443">
    <property type="entry name" value="UCH"/>
    <property type="match status" value="1"/>
</dbReference>
<feature type="domain" description="USP" evidence="1">
    <location>
        <begin position="1024"/>
        <end position="1341"/>
    </location>
</feature>
<dbReference type="Gene3D" id="3.90.70.10">
    <property type="entry name" value="Cysteine proteinases"/>
    <property type="match status" value="1"/>
</dbReference>
<dbReference type="InterPro" id="IPR028889">
    <property type="entry name" value="USP"/>
</dbReference>
<gene>
    <name evidence="2" type="ORF">J8273_0238</name>
</gene>
<name>A0A8J6AUG0_9EUKA</name>
<dbReference type="InterPro" id="IPR050164">
    <property type="entry name" value="Peptidase_C19"/>
</dbReference>
<dbReference type="InterPro" id="IPR001394">
    <property type="entry name" value="Peptidase_C19_UCH"/>
</dbReference>
<dbReference type="InterPro" id="IPR038765">
    <property type="entry name" value="Papain-like_cys_pep_sf"/>
</dbReference>
<dbReference type="PROSITE" id="PS50235">
    <property type="entry name" value="USP_3"/>
    <property type="match status" value="1"/>
</dbReference>
<dbReference type="SUPFAM" id="SSF54001">
    <property type="entry name" value="Cysteine proteinases"/>
    <property type="match status" value="1"/>
</dbReference>
<accession>A0A8J6AUG0</accession>
<protein>
    <submittedName>
        <fullName evidence="2">Ubiquitin carboxyl-terminal hydrolase</fullName>
    </submittedName>
</protein>
<dbReference type="EMBL" id="JAHDYR010000012">
    <property type="protein sequence ID" value="KAG9395026.1"/>
    <property type="molecule type" value="Genomic_DNA"/>
</dbReference>
<evidence type="ECO:0000313" key="2">
    <source>
        <dbReference type="EMBL" id="KAG9395026.1"/>
    </source>
</evidence>
<sequence length="2114" mass="226482">MVGALDLLPWDRSMAPAAAIQHYITLFTYRCQQIAASPPPTQEEFELLDTILAEAIAHKRQYEQLIITLISAVTQYHMLLLPNDLALAHLADFIASNRNSGVPRAMPPLFKVVATHMSRLVAVVANTKPPSVETVAMVWGISVEAAMFASLTAGTIDIAALWDATKRYLVGMPVRYLSDDHLAARAELAQFVNEVKDNKYVTNRPELEAAGVLYVNLRQFRSPSSQARAQVLNGLNSILKGALNQTPEANMAIAQAVVAFRVAPLLLLYRPEPQLLRASGHALGLVSMMGGLPIPLLTSALNTLPDACVEQLGGALVQMCIYTPSAQVFDVVFGALKATTRTDPTVLKVLGHMLFIVQRYSPERMQPVARKLVAQWIAGGCPQNLPAQLFENRPVCPALPVVAAALVSQVPPSSPVVDQVYQAMRMAVEWLTSETDVAAIELLLSSQVLARVDSVPDYALGAFTELWGASLSAASVMDAVGIIFPAGLLEPLYRRCRSIDPIPVLAMRLTLPAEIRALVPLDSLEPVVAEAMTIADPMTAIPAVLQGTLLRHQLPPCLYSYLIHDLEDRPEVCFLIAVSFIAQQDDRELCVRTALSRVLTVQLAVDVLNCLLDGPAPDRLYHVLELVFSTITPPWHVVWANNVEMALTRAIADVPSQIVVRDGAGEGTTFNVVRSHTLADLAEQCGAETLSVDGLLLPLSTPIGRVPRSPAKPSAEVCPGGVDPSDAVWRTALAHPGMVDVGLYAALMPTPPPPPPADAPAVLHTLFTRASALSVIRGGPFPPLETVTRAADPVLEAALLTAMMFDGGLQWFDSPDASPVPSVNTGLLPVLARVVASCYGVPEPVADRFVPADTLMIGMCAAGLEPDLQLEGPHGPTKAAGWFTAMHGVPWLAEAVEAAVTRAVALAQDNRLLVQLAIVPAFSAALVPLCPDRGVEVDELRPDPADLETQAAMALAYPSYKPAADPAGLAANLTLDSPLAIQSTAILRGTRYMTAWVETVLSAIPTSELLDAWDQVEGAGAHGVGLNNLGATCYMNATLQLLFSIPLFRKRIFDCHEDAAAPGSAALHQLRKLFAFMATPGIAWTDTRPLLQTLVFNGNAVSEHEQQDANEFLMQLEDHLEKALEAGGCGDTFKKTIGLQSRVEMTGKAPCTHRRHTADPAFALSVDVRGFEDLHASLTSLTKAEEMGGDNALTCDECGCKRDTVRRVTLDELPDHLLVHLKRFEFSVETMSNDKIDDRFAFPLNLDLTTYSSEYLARDDSDAPWRSSRPEGYYCYRLCGVIVQAGSLHFGHYYALLKRNGGWVCANDESLQPYDPEKLSEDTFGGTARGPTAYMLLYTRDGATPDPPVPDEFMEAARDKIRASQAMQIARSAAFGLSVSLVPQSCAVTAVALHIMGAWPDNAAATAAMLTQTQVADMVSGLCIRPRASHPAARIPTFDLDAESDPEYVEETPVPAVACRLWHAVRTRVQALALGWGRVIRVLLAAEVPPDSRADVVEWAVYVMGQDAELLADPATPALLRQCGTVRALAHTNAVAAMAEHVPSACPETLALLAETLPHASQSTPEPDAGAVSIGLGALEEDTLLALHPLLNSQFPEVFVNFSVLDDWSAPGEGRWLLGSDELPNGAIDILHSLLTAQPLRRFKAVRSNPALALALAGLVRADQQLASKLSAHLGAIMPGAGDSISAHRAVTALLVGLLDSDARAEVSNALVNSWLCDSLTVCVVGTLINAQPALATQVVTAKAALWGPRLGTDDTDAMQTPIVIGLLQLLPQVRADVTGLVSSIAACVGRPQRIDDDMLPSIYTPLLRIMAVSAAPDSGLASRLAIITGPNHVEVLDAIDAVASHLPDLTETSKAELLETAGHSAVRPGVGVLLHAAVLKHQMPRIEPQLELRAIIARSAGPLVEMIEALEPLRGALSAVACDSDETLPDEFDQVFDILGDGCLLASPSLYRAVMRVFMKKTRSDPDGAGRVIEYALTCGIAHGNLIHFARMLSTHCTAETAPALMTALPRSPWPDMLLLLAPRAHSVSLSLDAIPMSLSDAKLDVIVGVPWSKSQVAGFQLLYDADPSFGPRMLAAALRVGGDVVRRNVQFSRLGVIPGPEGDAWREQTMHS</sequence>
<dbReference type="Proteomes" id="UP000717585">
    <property type="component" value="Unassembled WGS sequence"/>
</dbReference>
<dbReference type="GO" id="GO:0016579">
    <property type="term" value="P:protein deubiquitination"/>
    <property type="evidence" value="ECO:0007669"/>
    <property type="project" value="InterPro"/>
</dbReference>
<dbReference type="PROSITE" id="PS00972">
    <property type="entry name" value="USP_1"/>
    <property type="match status" value="1"/>
</dbReference>
<comment type="caution">
    <text evidence="2">The sequence shown here is derived from an EMBL/GenBank/DDBJ whole genome shotgun (WGS) entry which is preliminary data.</text>
</comment>
<reference evidence="2" key="1">
    <citation type="submission" date="2021-05" db="EMBL/GenBank/DDBJ databases">
        <title>A free-living protist that lacks canonical eukaryotic 1 DNA replication and segregation systems.</title>
        <authorList>
            <person name="Salas-Leiva D.E."/>
            <person name="Tromer E.C."/>
            <person name="Curtis B.A."/>
            <person name="Jerlstrom-Hultqvist J."/>
            <person name="Kolisko M."/>
            <person name="Yi Z."/>
            <person name="Salas-Leiva J.S."/>
            <person name="Gallot-Lavallee L."/>
            <person name="Kops G.J.P.L."/>
            <person name="Archibald J.M."/>
            <person name="Simpson A.G.B."/>
            <person name="Roger A.J."/>
        </authorList>
    </citation>
    <scope>NUCLEOTIDE SEQUENCE</scope>
    <source>
        <strain evidence="2">BICM</strain>
    </source>
</reference>
<keyword evidence="3" id="KW-1185">Reference proteome</keyword>
<dbReference type="GO" id="GO:0005829">
    <property type="term" value="C:cytosol"/>
    <property type="evidence" value="ECO:0007669"/>
    <property type="project" value="TreeGrafter"/>
</dbReference>
<dbReference type="InterPro" id="IPR018200">
    <property type="entry name" value="USP_CS"/>
</dbReference>
<dbReference type="GO" id="GO:0005634">
    <property type="term" value="C:nucleus"/>
    <property type="evidence" value="ECO:0007669"/>
    <property type="project" value="TreeGrafter"/>
</dbReference>
<keyword evidence="2" id="KW-0378">Hydrolase</keyword>
<dbReference type="PANTHER" id="PTHR24006:SF827">
    <property type="entry name" value="UBIQUITIN CARBOXYL-TERMINAL HYDROLASE 34"/>
    <property type="match status" value="1"/>
</dbReference>